<evidence type="ECO:0000256" key="8">
    <source>
        <dbReference type="ARBA" id="ARBA00022777"/>
    </source>
</evidence>
<evidence type="ECO:0000256" key="9">
    <source>
        <dbReference type="ARBA" id="ARBA00022840"/>
    </source>
</evidence>
<evidence type="ECO:0000256" key="13">
    <source>
        <dbReference type="SAM" id="MobiDB-lite"/>
    </source>
</evidence>
<dbReference type="Pfam" id="PF00512">
    <property type="entry name" value="HisKA"/>
    <property type="match status" value="1"/>
</dbReference>
<dbReference type="Pfam" id="PF02518">
    <property type="entry name" value="HATPase_c"/>
    <property type="match status" value="1"/>
</dbReference>
<dbReference type="InterPro" id="IPR003661">
    <property type="entry name" value="HisK_dim/P_dom"/>
</dbReference>
<keyword evidence="5" id="KW-0597">Phosphoprotein</keyword>
<dbReference type="PANTHER" id="PTHR45453">
    <property type="entry name" value="PHOSPHATE REGULON SENSOR PROTEIN PHOR"/>
    <property type="match status" value="1"/>
</dbReference>
<feature type="domain" description="Histidine kinase" evidence="14">
    <location>
        <begin position="160"/>
        <end position="377"/>
    </location>
</feature>
<dbReference type="SMART" id="SM00388">
    <property type="entry name" value="HisKA"/>
    <property type="match status" value="1"/>
</dbReference>
<dbReference type="GO" id="GO:0005886">
    <property type="term" value="C:plasma membrane"/>
    <property type="evidence" value="ECO:0007669"/>
    <property type="project" value="UniProtKB-SubCell"/>
</dbReference>
<dbReference type="Proteomes" id="UP000617426">
    <property type="component" value="Unassembled WGS sequence"/>
</dbReference>
<gene>
    <name evidence="15" type="ORF">HD592_000452</name>
</gene>
<evidence type="ECO:0000256" key="10">
    <source>
        <dbReference type="ARBA" id="ARBA00023012"/>
    </source>
</evidence>
<keyword evidence="4" id="KW-1003">Cell membrane</keyword>
<dbReference type="AlphaFoldDB" id="A0A923E2Z3"/>
<comment type="catalytic activity">
    <reaction evidence="1">
        <text>ATP + protein L-histidine = ADP + protein N-phospho-L-histidine.</text>
        <dbReference type="EC" id="2.7.13.3"/>
    </reaction>
</comment>
<dbReference type="SUPFAM" id="SSF47384">
    <property type="entry name" value="Homodimeric domain of signal transducing histidine kinase"/>
    <property type="match status" value="1"/>
</dbReference>
<proteinExistence type="predicted"/>
<dbReference type="PANTHER" id="PTHR45453:SF1">
    <property type="entry name" value="PHOSPHATE REGULON SENSOR PROTEIN PHOR"/>
    <property type="match status" value="1"/>
</dbReference>
<comment type="caution">
    <text evidence="15">The sequence shown here is derived from an EMBL/GenBank/DDBJ whole genome shotgun (WGS) entry which is preliminary data.</text>
</comment>
<feature type="region of interest" description="Disordered" evidence="13">
    <location>
        <begin position="377"/>
        <end position="403"/>
    </location>
</feature>
<evidence type="ECO:0000313" key="15">
    <source>
        <dbReference type="EMBL" id="MBB6333887.1"/>
    </source>
</evidence>
<keyword evidence="11" id="KW-0472">Membrane</keyword>
<keyword evidence="16" id="KW-1185">Reference proteome</keyword>
<evidence type="ECO:0000256" key="5">
    <source>
        <dbReference type="ARBA" id="ARBA00022553"/>
    </source>
</evidence>
<reference evidence="15" key="1">
    <citation type="submission" date="2020-08" db="EMBL/GenBank/DDBJ databases">
        <title>Sequencing the genomes of 1000 actinobacteria strains.</title>
        <authorList>
            <person name="Klenk H.-P."/>
        </authorList>
    </citation>
    <scope>NUCLEOTIDE SEQUENCE</scope>
    <source>
        <strain evidence="15">DSM 10695</strain>
    </source>
</reference>
<dbReference type="InterPro" id="IPR005467">
    <property type="entry name" value="His_kinase_dom"/>
</dbReference>
<evidence type="ECO:0000256" key="2">
    <source>
        <dbReference type="ARBA" id="ARBA00004236"/>
    </source>
</evidence>
<dbReference type="FunFam" id="3.30.565.10:FF:000023">
    <property type="entry name" value="PAS domain-containing sensor histidine kinase"/>
    <property type="match status" value="1"/>
</dbReference>
<dbReference type="RefSeq" id="WP_343058710.1">
    <property type="nucleotide sequence ID" value="NZ_JACHMK010000001.1"/>
</dbReference>
<dbReference type="GO" id="GO:0005524">
    <property type="term" value="F:ATP binding"/>
    <property type="evidence" value="ECO:0007669"/>
    <property type="project" value="UniProtKB-KW"/>
</dbReference>
<dbReference type="GO" id="GO:0000155">
    <property type="term" value="F:phosphorelay sensor kinase activity"/>
    <property type="evidence" value="ECO:0007669"/>
    <property type="project" value="InterPro"/>
</dbReference>
<feature type="compositionally biased region" description="Acidic residues" evidence="13">
    <location>
        <begin position="393"/>
        <end position="403"/>
    </location>
</feature>
<dbReference type="SMART" id="SM00387">
    <property type="entry name" value="HATPase_c"/>
    <property type="match status" value="1"/>
</dbReference>
<evidence type="ECO:0000313" key="16">
    <source>
        <dbReference type="Proteomes" id="UP000617426"/>
    </source>
</evidence>
<keyword evidence="9" id="KW-0067">ATP-binding</keyword>
<evidence type="ECO:0000256" key="6">
    <source>
        <dbReference type="ARBA" id="ARBA00022679"/>
    </source>
</evidence>
<organism evidence="15 16">
    <name type="scientific">Schaalia hyovaginalis</name>
    <dbReference type="NCBI Taxonomy" id="29316"/>
    <lineage>
        <taxon>Bacteria</taxon>
        <taxon>Bacillati</taxon>
        <taxon>Actinomycetota</taxon>
        <taxon>Actinomycetes</taxon>
        <taxon>Actinomycetales</taxon>
        <taxon>Actinomycetaceae</taxon>
        <taxon>Schaalia</taxon>
    </lineage>
</organism>
<name>A0A923E2Z3_9ACTO</name>
<dbReference type="InterPro" id="IPR036097">
    <property type="entry name" value="HisK_dim/P_sf"/>
</dbReference>
<dbReference type="Gene3D" id="1.10.287.130">
    <property type="match status" value="1"/>
</dbReference>
<dbReference type="CDD" id="cd00075">
    <property type="entry name" value="HATPase"/>
    <property type="match status" value="1"/>
</dbReference>
<keyword evidence="6 15" id="KW-0808">Transferase</keyword>
<dbReference type="EC" id="2.7.13.3" evidence="3"/>
<dbReference type="PRINTS" id="PR00344">
    <property type="entry name" value="BCTRLSENSOR"/>
</dbReference>
<sequence>MPEILTLVTVALLGLLVGALGVGSYRMSQAQMAREESVEPEQQGLSADALAILTSLPTISIVVDRDASILRADAAAFAKGLVKGEGLAHAGLIALVNRVVESGLPAREEMRLPRSSMDSSGFLDFNVRVSPLPRGYSLILVEDTTVERRNEAARRDFTANVSHELKTPVGTVRLLAETIAASPEDVDAVAHFAPKLVREAERLSSLVTDIIDLSRLEAPDPLASPSLVDIDRLASVALERESTRAAASGVELIGPGGSSGAQVWGDPDMIAIAITNLLDNAIRYSPEGGRVVLSVEVEDDLVRINVVDSGIGIAEDELDRIFERFYRVDPARSRGTGGTGLGLSIVKHIASDHGGTVSVWSRRGRGSTFTLVLPEAATEDSKEPVGVAGFDAAEPEGTQEDDR</sequence>
<evidence type="ECO:0000259" key="14">
    <source>
        <dbReference type="PROSITE" id="PS50109"/>
    </source>
</evidence>
<keyword evidence="7" id="KW-0547">Nucleotide-binding</keyword>
<dbReference type="SUPFAM" id="SSF55874">
    <property type="entry name" value="ATPase domain of HSP90 chaperone/DNA topoisomerase II/histidine kinase"/>
    <property type="match status" value="1"/>
</dbReference>
<comment type="subcellular location">
    <subcellularLocation>
        <location evidence="2">Cell membrane</location>
    </subcellularLocation>
</comment>
<keyword evidence="10" id="KW-0902">Two-component regulatory system</keyword>
<protein>
    <recommendedName>
        <fullName evidence="12">Sensor-like histidine kinase SenX3</fullName>
        <ecNumber evidence="3">2.7.13.3</ecNumber>
    </recommendedName>
</protein>
<dbReference type="EMBL" id="JACHMK010000001">
    <property type="protein sequence ID" value="MBB6333887.1"/>
    <property type="molecule type" value="Genomic_DNA"/>
</dbReference>
<evidence type="ECO:0000256" key="7">
    <source>
        <dbReference type="ARBA" id="ARBA00022741"/>
    </source>
</evidence>
<evidence type="ECO:0000256" key="1">
    <source>
        <dbReference type="ARBA" id="ARBA00000085"/>
    </source>
</evidence>
<evidence type="ECO:0000256" key="12">
    <source>
        <dbReference type="ARBA" id="ARBA00039401"/>
    </source>
</evidence>
<dbReference type="PROSITE" id="PS50109">
    <property type="entry name" value="HIS_KIN"/>
    <property type="match status" value="1"/>
</dbReference>
<dbReference type="GO" id="GO:0004721">
    <property type="term" value="F:phosphoprotein phosphatase activity"/>
    <property type="evidence" value="ECO:0007669"/>
    <property type="project" value="TreeGrafter"/>
</dbReference>
<dbReference type="InterPro" id="IPR004358">
    <property type="entry name" value="Sig_transdc_His_kin-like_C"/>
</dbReference>
<evidence type="ECO:0000256" key="11">
    <source>
        <dbReference type="ARBA" id="ARBA00023136"/>
    </source>
</evidence>
<dbReference type="InterPro" id="IPR050351">
    <property type="entry name" value="BphY/WalK/GraS-like"/>
</dbReference>
<accession>A0A923E2Z3</accession>
<dbReference type="InterPro" id="IPR036890">
    <property type="entry name" value="HATPase_C_sf"/>
</dbReference>
<dbReference type="GO" id="GO:0016036">
    <property type="term" value="P:cellular response to phosphate starvation"/>
    <property type="evidence" value="ECO:0007669"/>
    <property type="project" value="TreeGrafter"/>
</dbReference>
<evidence type="ECO:0000256" key="3">
    <source>
        <dbReference type="ARBA" id="ARBA00012438"/>
    </source>
</evidence>
<dbReference type="Gene3D" id="3.30.565.10">
    <property type="entry name" value="Histidine kinase-like ATPase, C-terminal domain"/>
    <property type="match status" value="1"/>
</dbReference>
<evidence type="ECO:0000256" key="4">
    <source>
        <dbReference type="ARBA" id="ARBA00022475"/>
    </source>
</evidence>
<keyword evidence="8 15" id="KW-0418">Kinase</keyword>
<dbReference type="CDD" id="cd00082">
    <property type="entry name" value="HisKA"/>
    <property type="match status" value="1"/>
</dbReference>
<dbReference type="InterPro" id="IPR003594">
    <property type="entry name" value="HATPase_dom"/>
</dbReference>